<dbReference type="Pfam" id="PF18824">
    <property type="entry name" value="LPD11"/>
    <property type="match status" value="1"/>
</dbReference>
<evidence type="ECO:0000313" key="3">
    <source>
        <dbReference type="Proteomes" id="UP000036847"/>
    </source>
</evidence>
<feature type="domain" description="Large polyvalent protein-associated" evidence="1">
    <location>
        <begin position="18"/>
        <end position="84"/>
    </location>
</feature>
<proteinExistence type="predicted"/>
<name>A0AAE6K647_BACFG</name>
<sequence>MNKMTKNNIAMINREPGFRYRLLSRLQSDCDYYLGNGNRCKKHLWAGDEQEQINLMIELHNSFGPDKKPEWLTMDEILEYRNKMVATT</sequence>
<dbReference type="InterPro" id="IPR040789">
    <property type="entry name" value="LPD11"/>
</dbReference>
<dbReference type="RefSeq" id="WP_005805876.1">
    <property type="nucleotide sequence ID" value="NZ_CP036546.1"/>
</dbReference>
<dbReference type="AlphaFoldDB" id="A0AAE6K647"/>
<accession>A0AAE6K647</accession>
<gene>
    <name evidence="2" type="ORF">EC80_014940</name>
</gene>
<reference evidence="2 3" key="1">
    <citation type="submission" date="2019-03" db="EMBL/GenBank/DDBJ databases">
        <title>Complete genome assembly of MDR B. fragilis.</title>
        <authorList>
            <person name="Sydenham T.V."/>
            <person name="Hasman H."/>
            <person name="Justesen U.S."/>
        </authorList>
    </citation>
    <scope>NUCLEOTIDE SEQUENCE [LARGE SCALE GENOMIC DNA]</scope>
    <source>
        <strain evidence="2 3">DCMSKEJBY0001B</strain>
    </source>
</reference>
<dbReference type="EMBL" id="CP036546">
    <property type="protein sequence ID" value="QCQ46058.1"/>
    <property type="molecule type" value="Genomic_DNA"/>
</dbReference>
<evidence type="ECO:0000259" key="1">
    <source>
        <dbReference type="Pfam" id="PF18824"/>
    </source>
</evidence>
<dbReference type="Proteomes" id="UP000036847">
    <property type="component" value="Chromosome"/>
</dbReference>
<organism evidence="2 3">
    <name type="scientific">Bacteroides fragilis</name>
    <dbReference type="NCBI Taxonomy" id="817"/>
    <lineage>
        <taxon>Bacteria</taxon>
        <taxon>Pseudomonadati</taxon>
        <taxon>Bacteroidota</taxon>
        <taxon>Bacteroidia</taxon>
        <taxon>Bacteroidales</taxon>
        <taxon>Bacteroidaceae</taxon>
        <taxon>Bacteroides</taxon>
    </lineage>
</organism>
<evidence type="ECO:0000313" key="2">
    <source>
        <dbReference type="EMBL" id="QCQ46058.1"/>
    </source>
</evidence>
<protein>
    <recommendedName>
        <fullName evidence="1">Large polyvalent protein-associated domain-containing protein</fullName>
    </recommendedName>
</protein>